<comment type="function">
    <text evidence="3">Small heat shock protein required for the establishment of auxin gradients and for patterning of the apical domain of the embryo. Involved in the specification of the cotyledon primordia. Also required for normal inflorescence and floral meristem function, normal developmental patterning and thermotolerance. Acts as a molecular chaperone.</text>
</comment>
<reference evidence="6 7" key="1">
    <citation type="submission" date="2024-02" db="EMBL/GenBank/DDBJ databases">
        <authorList>
            <person name="Vignale AGUSTIN F."/>
            <person name="Sosa J E."/>
            <person name="Modenutti C."/>
        </authorList>
    </citation>
    <scope>NUCLEOTIDE SEQUENCE [LARGE SCALE GENOMIC DNA]</scope>
</reference>
<accession>A0ABC8QV62</accession>
<feature type="domain" description="CS" evidence="5">
    <location>
        <begin position="46"/>
        <end position="135"/>
    </location>
</feature>
<evidence type="ECO:0000313" key="6">
    <source>
        <dbReference type="EMBL" id="CAK9136508.1"/>
    </source>
</evidence>
<comment type="subcellular location">
    <subcellularLocation>
        <location evidence="1">Cytoplasmic granule</location>
    </subcellularLocation>
</comment>
<dbReference type="AlphaFoldDB" id="A0ABC8QV62"/>
<dbReference type="FunFam" id="2.60.40.790:FF:000001">
    <property type="entry name" value="Nuclear migration protein nudC"/>
    <property type="match status" value="1"/>
</dbReference>
<dbReference type="PANTHER" id="PTHR12356">
    <property type="entry name" value="NUCLEAR MOVEMENT PROTEIN NUDC"/>
    <property type="match status" value="1"/>
</dbReference>
<organism evidence="6 7">
    <name type="scientific">Ilex paraguariensis</name>
    <name type="common">yerba mate</name>
    <dbReference type="NCBI Taxonomy" id="185542"/>
    <lineage>
        <taxon>Eukaryota</taxon>
        <taxon>Viridiplantae</taxon>
        <taxon>Streptophyta</taxon>
        <taxon>Embryophyta</taxon>
        <taxon>Tracheophyta</taxon>
        <taxon>Spermatophyta</taxon>
        <taxon>Magnoliopsida</taxon>
        <taxon>eudicotyledons</taxon>
        <taxon>Gunneridae</taxon>
        <taxon>Pentapetalae</taxon>
        <taxon>asterids</taxon>
        <taxon>campanulids</taxon>
        <taxon>Aquifoliales</taxon>
        <taxon>Aquifoliaceae</taxon>
        <taxon>Ilex</taxon>
    </lineage>
</organism>
<feature type="region of interest" description="Disordered" evidence="4">
    <location>
        <begin position="1"/>
        <end position="25"/>
    </location>
</feature>
<evidence type="ECO:0000313" key="7">
    <source>
        <dbReference type="Proteomes" id="UP001642360"/>
    </source>
</evidence>
<dbReference type="Pfam" id="PF04969">
    <property type="entry name" value="CS"/>
    <property type="match status" value="1"/>
</dbReference>
<comment type="caution">
    <text evidence="6">The sequence shown here is derived from an EMBL/GenBank/DDBJ whole genome shotgun (WGS) entry which is preliminary data.</text>
</comment>
<dbReference type="PANTHER" id="PTHR12356:SF22">
    <property type="entry name" value="PROTEIN BOBBER 2-LIKE"/>
    <property type="match status" value="1"/>
</dbReference>
<keyword evidence="2" id="KW-0963">Cytoplasm</keyword>
<evidence type="ECO:0000256" key="3">
    <source>
        <dbReference type="ARBA" id="ARBA00053226"/>
    </source>
</evidence>
<evidence type="ECO:0000259" key="5">
    <source>
        <dbReference type="PROSITE" id="PS51203"/>
    </source>
</evidence>
<dbReference type="GO" id="GO:0006950">
    <property type="term" value="P:response to stress"/>
    <property type="evidence" value="ECO:0007669"/>
    <property type="project" value="UniProtKB-ARBA"/>
</dbReference>
<evidence type="ECO:0000256" key="2">
    <source>
        <dbReference type="ARBA" id="ARBA00022490"/>
    </source>
</evidence>
<dbReference type="Gene3D" id="2.60.40.790">
    <property type="match status" value="1"/>
</dbReference>
<dbReference type="SUPFAM" id="SSF49764">
    <property type="entry name" value="HSP20-like chaperones"/>
    <property type="match status" value="1"/>
</dbReference>
<evidence type="ECO:0000256" key="1">
    <source>
        <dbReference type="ARBA" id="ARBA00004463"/>
    </source>
</evidence>
<dbReference type="InterPro" id="IPR037898">
    <property type="entry name" value="NudC_fam"/>
</dbReference>
<keyword evidence="7" id="KW-1185">Reference proteome</keyword>
<evidence type="ECO:0000256" key="4">
    <source>
        <dbReference type="SAM" id="MobiDB-lite"/>
    </source>
</evidence>
<dbReference type="PROSITE" id="PS51203">
    <property type="entry name" value="CS"/>
    <property type="match status" value="1"/>
</dbReference>
<proteinExistence type="predicted"/>
<protein>
    <recommendedName>
        <fullName evidence="5">CS domain-containing protein</fullName>
    </recommendedName>
</protein>
<dbReference type="InterPro" id="IPR008978">
    <property type="entry name" value="HSP20-like_chaperone"/>
</dbReference>
<sequence length="208" mass="23443">MAILSDYEEENHKPTAKPSSSTTYEITSNIKKENKGALAPNKGNGLDLEKYSWGQSLQEVTITIPLPPGTKSRSISWELKKNHLKVGLKGQSPIIDGELFNSVNVDECFWSLEDQKSVSVLLTKKDRTEWWKSLLRGGDEIDVQKAEPEPSKLSDLDSETRSAVEKVMFDQRQKARGLPTSEEIKNQELLKKVMAENPGMDFSRAKMF</sequence>
<dbReference type="CDD" id="cd06467">
    <property type="entry name" value="p23_NUDC_like"/>
    <property type="match status" value="1"/>
</dbReference>
<dbReference type="Proteomes" id="UP001642360">
    <property type="component" value="Unassembled WGS sequence"/>
</dbReference>
<dbReference type="InterPro" id="IPR007052">
    <property type="entry name" value="CS_dom"/>
</dbReference>
<gene>
    <name evidence="6" type="ORF">ILEXP_LOCUS3491</name>
</gene>
<dbReference type="EMBL" id="CAUOFW020000759">
    <property type="protein sequence ID" value="CAK9136508.1"/>
    <property type="molecule type" value="Genomic_DNA"/>
</dbReference>
<name>A0ABC8QV62_9AQUA</name>